<reference evidence="2" key="1">
    <citation type="submission" date="2015-01" db="EMBL/GenBank/DDBJ databases">
        <authorList>
            <person name="MANFREDI Pablo"/>
        </authorList>
    </citation>
    <scope>NUCLEOTIDE SEQUENCE [LARGE SCALE GENOMIC DNA]</scope>
    <source>
        <strain evidence="2">Cc11</strain>
    </source>
</reference>
<evidence type="ECO:0000313" key="2">
    <source>
        <dbReference type="Proteomes" id="UP000039370"/>
    </source>
</evidence>
<protein>
    <submittedName>
        <fullName evidence="1">Uncharacterized protein</fullName>
    </submittedName>
</protein>
<dbReference type="Proteomes" id="UP000039370">
    <property type="component" value="Unassembled WGS sequence"/>
</dbReference>
<accession>A0A0B7ILG6</accession>
<name>A0A0B7ILG6_9FLAO</name>
<gene>
    <name evidence="1" type="ORF">CCAN11_2490051</name>
</gene>
<evidence type="ECO:0000313" key="1">
    <source>
        <dbReference type="EMBL" id="CEN52716.1"/>
    </source>
</evidence>
<organism evidence="1 2">
    <name type="scientific">Capnocytophaga canimorsus</name>
    <dbReference type="NCBI Taxonomy" id="28188"/>
    <lineage>
        <taxon>Bacteria</taxon>
        <taxon>Pseudomonadati</taxon>
        <taxon>Bacteroidota</taxon>
        <taxon>Flavobacteriia</taxon>
        <taxon>Flavobacteriales</taxon>
        <taxon>Flavobacteriaceae</taxon>
        <taxon>Capnocytophaga</taxon>
    </lineage>
</organism>
<dbReference type="AlphaFoldDB" id="A0A0B7ILG6"/>
<proteinExistence type="predicted"/>
<dbReference type="EMBL" id="CDOK01000167">
    <property type="protein sequence ID" value="CEN52716.1"/>
    <property type="molecule type" value="Genomic_DNA"/>
</dbReference>
<sequence>MTKAEIVSKISEKLGLDKADVQANGRKLYGGSKKLL</sequence>